<evidence type="ECO:0000256" key="1">
    <source>
        <dbReference type="SAM" id="MobiDB-lite"/>
    </source>
</evidence>
<sequence length="224" mass="24386">MSISVDDLVSSLSSSHIGQEALDLAALQAQLAQAFFMQHAASTSTSSHNNSGDTFTEPCNTPTGRTPSSSISWGQMMDTQRANPSRWNSEEAYRDLDDVEDERMVEDILIPSSPVTAGQTTTSSPFVPHQTSRQSRSRSRSGHMASPVSPGFGTESPSIFTSTDPFYIAQLQALQNHNNSTPASVFKQLGRPPQQSPFVHQQQKLDNFGYPSSIPLTTSSSFER</sequence>
<protein>
    <submittedName>
        <fullName evidence="2">Uncharacterized protein</fullName>
    </submittedName>
</protein>
<keyword evidence="3" id="KW-1185">Reference proteome</keyword>
<proteinExistence type="predicted"/>
<comment type="caution">
    <text evidence="2">The sequence shown here is derived from an EMBL/GenBank/DDBJ whole genome shotgun (WGS) entry which is preliminary data.</text>
</comment>
<accession>A0AAW0E9F4</accession>
<gene>
    <name evidence="2" type="ORF">VNI00_000875</name>
</gene>
<evidence type="ECO:0000313" key="2">
    <source>
        <dbReference type="EMBL" id="KAK7060111.1"/>
    </source>
</evidence>
<feature type="region of interest" description="Disordered" evidence="1">
    <location>
        <begin position="43"/>
        <end position="91"/>
    </location>
</feature>
<dbReference type="AlphaFoldDB" id="A0AAW0E9F4"/>
<feature type="compositionally biased region" description="Polar residues" evidence="1">
    <location>
        <begin position="214"/>
        <end position="224"/>
    </location>
</feature>
<dbReference type="Proteomes" id="UP001383192">
    <property type="component" value="Unassembled WGS sequence"/>
</dbReference>
<name>A0AAW0E9F4_9AGAR</name>
<evidence type="ECO:0000313" key="3">
    <source>
        <dbReference type="Proteomes" id="UP001383192"/>
    </source>
</evidence>
<reference evidence="2 3" key="1">
    <citation type="submission" date="2024-01" db="EMBL/GenBank/DDBJ databases">
        <title>A draft genome for a cacao thread blight-causing isolate of Paramarasmius palmivorus.</title>
        <authorList>
            <person name="Baruah I.K."/>
            <person name="Bukari Y."/>
            <person name="Amoako-Attah I."/>
            <person name="Meinhardt L.W."/>
            <person name="Bailey B.A."/>
            <person name="Cohen S.P."/>
        </authorList>
    </citation>
    <scope>NUCLEOTIDE SEQUENCE [LARGE SCALE GENOMIC DNA]</scope>
    <source>
        <strain evidence="2 3">GH-12</strain>
    </source>
</reference>
<organism evidence="2 3">
    <name type="scientific">Paramarasmius palmivorus</name>
    <dbReference type="NCBI Taxonomy" id="297713"/>
    <lineage>
        <taxon>Eukaryota</taxon>
        <taxon>Fungi</taxon>
        <taxon>Dikarya</taxon>
        <taxon>Basidiomycota</taxon>
        <taxon>Agaricomycotina</taxon>
        <taxon>Agaricomycetes</taxon>
        <taxon>Agaricomycetidae</taxon>
        <taxon>Agaricales</taxon>
        <taxon>Marasmiineae</taxon>
        <taxon>Marasmiaceae</taxon>
        <taxon>Paramarasmius</taxon>
    </lineage>
</organism>
<feature type="compositionally biased region" description="Polar residues" evidence="1">
    <location>
        <begin position="113"/>
        <end position="131"/>
    </location>
</feature>
<feature type="region of interest" description="Disordered" evidence="1">
    <location>
        <begin position="204"/>
        <end position="224"/>
    </location>
</feature>
<dbReference type="EMBL" id="JAYKXP010000003">
    <property type="protein sequence ID" value="KAK7060111.1"/>
    <property type="molecule type" value="Genomic_DNA"/>
</dbReference>
<feature type="region of interest" description="Disordered" evidence="1">
    <location>
        <begin position="110"/>
        <end position="157"/>
    </location>
</feature>
<feature type="compositionally biased region" description="Polar residues" evidence="1">
    <location>
        <begin position="52"/>
        <end position="87"/>
    </location>
</feature>